<organism evidence="3 4">
    <name type="scientific">Anopheles atroparvus</name>
    <name type="common">European mosquito</name>
    <dbReference type="NCBI Taxonomy" id="41427"/>
    <lineage>
        <taxon>Eukaryota</taxon>
        <taxon>Metazoa</taxon>
        <taxon>Ecdysozoa</taxon>
        <taxon>Arthropoda</taxon>
        <taxon>Hexapoda</taxon>
        <taxon>Insecta</taxon>
        <taxon>Pterygota</taxon>
        <taxon>Neoptera</taxon>
        <taxon>Endopterygota</taxon>
        <taxon>Diptera</taxon>
        <taxon>Nematocera</taxon>
        <taxon>Culicoidea</taxon>
        <taxon>Culicidae</taxon>
        <taxon>Anophelinae</taxon>
        <taxon>Anopheles</taxon>
    </lineage>
</organism>
<dbReference type="AlphaFoldDB" id="A0AAG5DAG2"/>
<accession>A0AAG5DAG2</accession>
<dbReference type="Proteomes" id="UP000075880">
    <property type="component" value="Unassembled WGS sequence"/>
</dbReference>
<evidence type="ECO:0000313" key="3">
    <source>
        <dbReference type="EnsemblMetazoa" id="ENSAATROPP007633"/>
    </source>
</evidence>
<dbReference type="EnsemblMetazoa" id="ENSAATROPT008477">
    <property type="protein sequence ID" value="ENSAATROPP007633"/>
    <property type="gene ID" value="ENSAATROPG006914"/>
</dbReference>
<name>A0AAG5DAG2_ANOAO</name>
<feature type="transmembrane region" description="Helical" evidence="2">
    <location>
        <begin position="111"/>
        <end position="130"/>
    </location>
</feature>
<keyword evidence="2" id="KW-0472">Membrane</keyword>
<keyword evidence="4" id="KW-1185">Reference proteome</keyword>
<sequence length="134" mass="14905">MSPSPPPPSPRHGTAWRESVPERDERVSELGGSCVARDRRDRPVLSIPPSRSVVYWIEGMFRGRVLCETKPSSSSSSSLASLVRSGTAAADPRSGVPWIVTENRKKEATTLVFAVCVFFVFFVCLFVCWMRRTT</sequence>
<protein>
    <submittedName>
        <fullName evidence="3">Uncharacterized protein</fullName>
    </submittedName>
</protein>
<keyword evidence="2" id="KW-1133">Transmembrane helix</keyword>
<evidence type="ECO:0000313" key="4">
    <source>
        <dbReference type="Proteomes" id="UP000075880"/>
    </source>
</evidence>
<feature type="region of interest" description="Disordered" evidence="1">
    <location>
        <begin position="1"/>
        <end position="32"/>
    </location>
</feature>
<evidence type="ECO:0000256" key="1">
    <source>
        <dbReference type="SAM" id="MobiDB-lite"/>
    </source>
</evidence>
<evidence type="ECO:0000256" key="2">
    <source>
        <dbReference type="SAM" id="Phobius"/>
    </source>
</evidence>
<keyword evidence="2" id="KW-0812">Transmembrane</keyword>
<feature type="compositionally biased region" description="Basic and acidic residues" evidence="1">
    <location>
        <begin position="19"/>
        <end position="28"/>
    </location>
</feature>
<proteinExistence type="predicted"/>
<feature type="compositionally biased region" description="Pro residues" evidence="1">
    <location>
        <begin position="1"/>
        <end position="10"/>
    </location>
</feature>
<reference evidence="3" key="1">
    <citation type="submission" date="2024-04" db="UniProtKB">
        <authorList>
            <consortium name="EnsemblMetazoa"/>
        </authorList>
    </citation>
    <scope>IDENTIFICATION</scope>
    <source>
        <strain evidence="3">EBRO</strain>
    </source>
</reference>